<dbReference type="SUPFAM" id="SSF51735">
    <property type="entry name" value="NAD(P)-binding Rossmann-fold domains"/>
    <property type="match status" value="1"/>
</dbReference>
<feature type="domain" description="Enoyl reductase (ER)" evidence="1">
    <location>
        <begin position="11"/>
        <end position="312"/>
    </location>
</feature>
<dbReference type="KEGG" id="cmb:CSW64_12400"/>
<reference evidence="2 3" key="1">
    <citation type="submission" date="2017-10" db="EMBL/GenBank/DDBJ databases">
        <title>Genome sequence of Caulobacter mirabilis FWC38.</title>
        <authorList>
            <person name="Fiebig A."/>
            <person name="Crosson S."/>
        </authorList>
    </citation>
    <scope>NUCLEOTIDE SEQUENCE [LARGE SCALE GENOMIC DNA]</scope>
    <source>
        <strain evidence="2 3">FWC 38</strain>
    </source>
</reference>
<evidence type="ECO:0000259" key="1">
    <source>
        <dbReference type="SMART" id="SM00829"/>
    </source>
</evidence>
<dbReference type="InterPro" id="IPR052733">
    <property type="entry name" value="Chloroplast_QOR"/>
</dbReference>
<accession>A0A2D2AYR5</accession>
<dbReference type="GO" id="GO:0016491">
    <property type="term" value="F:oxidoreductase activity"/>
    <property type="evidence" value="ECO:0007669"/>
    <property type="project" value="InterPro"/>
</dbReference>
<dbReference type="Pfam" id="PF08240">
    <property type="entry name" value="ADH_N"/>
    <property type="match status" value="1"/>
</dbReference>
<dbReference type="PANTHER" id="PTHR44013">
    <property type="entry name" value="ZINC-TYPE ALCOHOL DEHYDROGENASE-LIKE PROTEIN C16A3.02C"/>
    <property type="match status" value="1"/>
</dbReference>
<dbReference type="Pfam" id="PF13602">
    <property type="entry name" value="ADH_zinc_N_2"/>
    <property type="match status" value="1"/>
</dbReference>
<dbReference type="InterPro" id="IPR020843">
    <property type="entry name" value="ER"/>
</dbReference>
<dbReference type="EMBL" id="CP024201">
    <property type="protein sequence ID" value="ATQ43158.1"/>
    <property type="molecule type" value="Genomic_DNA"/>
</dbReference>
<protein>
    <recommendedName>
        <fullName evidence="1">Enoyl reductase (ER) domain-containing protein</fullName>
    </recommendedName>
</protein>
<sequence length="314" mass="33769">MNAMRALAVDTVNHRSRVIEVPRPVPGPGRILVQIAVSAVNEMDVQVRAGGWASQVKGFRRAGPVLTGFEFVGTARTDGARIRAGQRVIGYCHVLNGPRVHAEFACVDERDMVAIPDTLGDEAAAALVVMGLTAIEVLERIRPLTPGQRCLVIGAAGGVGAYAVQLAASRGARVTAICSAVNADWVGMQGATEVRPYETEPRYRKGDRFDLILDAPAKSSFAEASPYLSRDGTFVSSNPTHDLGAFVRAAFGRKRAGWLMMLRTDPAKLARLVALYEAGVLKPVIDSVFDVSNADAAFERFETRAKQGRVLLRL</sequence>
<dbReference type="SUPFAM" id="SSF50129">
    <property type="entry name" value="GroES-like"/>
    <property type="match status" value="1"/>
</dbReference>
<dbReference type="CDD" id="cd08267">
    <property type="entry name" value="MDR1"/>
    <property type="match status" value="1"/>
</dbReference>
<dbReference type="OrthoDB" id="9792321at2"/>
<dbReference type="SMART" id="SM00829">
    <property type="entry name" value="PKS_ER"/>
    <property type="match status" value="1"/>
</dbReference>
<dbReference type="PANTHER" id="PTHR44013:SF1">
    <property type="entry name" value="ZINC-TYPE ALCOHOL DEHYDROGENASE-LIKE PROTEIN C16A3.02C"/>
    <property type="match status" value="1"/>
</dbReference>
<dbReference type="AlphaFoldDB" id="A0A2D2AYR5"/>
<dbReference type="Gene3D" id="3.90.180.10">
    <property type="entry name" value="Medium-chain alcohol dehydrogenases, catalytic domain"/>
    <property type="match status" value="1"/>
</dbReference>
<keyword evidence="3" id="KW-1185">Reference proteome</keyword>
<dbReference type="InterPro" id="IPR036291">
    <property type="entry name" value="NAD(P)-bd_dom_sf"/>
</dbReference>
<name>A0A2D2AYR5_9CAUL</name>
<evidence type="ECO:0000313" key="2">
    <source>
        <dbReference type="EMBL" id="ATQ43158.1"/>
    </source>
</evidence>
<dbReference type="Gene3D" id="3.40.50.720">
    <property type="entry name" value="NAD(P)-binding Rossmann-like Domain"/>
    <property type="match status" value="1"/>
</dbReference>
<gene>
    <name evidence="2" type="ORF">CSW64_12400</name>
</gene>
<organism evidence="2 3">
    <name type="scientific">Caulobacter mirabilis</name>
    <dbReference type="NCBI Taxonomy" id="69666"/>
    <lineage>
        <taxon>Bacteria</taxon>
        <taxon>Pseudomonadati</taxon>
        <taxon>Pseudomonadota</taxon>
        <taxon>Alphaproteobacteria</taxon>
        <taxon>Caulobacterales</taxon>
        <taxon>Caulobacteraceae</taxon>
        <taxon>Caulobacter</taxon>
    </lineage>
</organism>
<dbReference type="InterPro" id="IPR011032">
    <property type="entry name" value="GroES-like_sf"/>
</dbReference>
<dbReference type="InterPro" id="IPR013154">
    <property type="entry name" value="ADH-like_N"/>
</dbReference>
<evidence type="ECO:0000313" key="3">
    <source>
        <dbReference type="Proteomes" id="UP000228945"/>
    </source>
</evidence>
<dbReference type="Proteomes" id="UP000228945">
    <property type="component" value="Chromosome"/>
</dbReference>
<proteinExistence type="predicted"/>